<dbReference type="Gene3D" id="1.10.40.30">
    <property type="entry name" value="Fumarase/aspartase (C-terminal domain)"/>
    <property type="match status" value="1"/>
</dbReference>
<evidence type="ECO:0000256" key="9">
    <source>
        <dbReference type="ARBA" id="ARBA00025012"/>
    </source>
</evidence>
<dbReference type="CDD" id="cd01598">
    <property type="entry name" value="PurB"/>
    <property type="match status" value="1"/>
</dbReference>
<dbReference type="Gene3D" id="1.10.275.10">
    <property type="entry name" value="Fumarase/aspartase (N-terminal domain)"/>
    <property type="match status" value="1"/>
</dbReference>
<reference evidence="16 17" key="1">
    <citation type="submission" date="2024-08" db="EMBL/GenBank/DDBJ databases">
        <authorList>
            <person name="Ishaq N."/>
        </authorList>
    </citation>
    <scope>NUCLEOTIDE SEQUENCE [LARGE SCALE GENOMIC DNA]</scope>
    <source>
        <strain evidence="16 17">JCM 30400</strain>
    </source>
</reference>
<dbReference type="PANTHER" id="PTHR43411:SF1">
    <property type="entry name" value="ADENYLOSUCCINATE LYASE"/>
    <property type="match status" value="1"/>
</dbReference>
<evidence type="ECO:0000256" key="8">
    <source>
        <dbReference type="ARBA" id="ARBA00024477"/>
    </source>
</evidence>
<feature type="domain" description="Adenylosuccinate lyase PurB C-terminal" evidence="15">
    <location>
        <begin position="333"/>
        <end position="447"/>
    </location>
</feature>
<dbReference type="InterPro" id="IPR020557">
    <property type="entry name" value="Fumarate_lyase_CS"/>
</dbReference>
<dbReference type="PRINTS" id="PR00149">
    <property type="entry name" value="FUMRATELYASE"/>
</dbReference>
<dbReference type="PROSITE" id="PS00163">
    <property type="entry name" value="FUMARATE_LYASES"/>
    <property type="match status" value="1"/>
</dbReference>
<keyword evidence="7 13" id="KW-0456">Lyase</keyword>
<evidence type="ECO:0000256" key="1">
    <source>
        <dbReference type="ARBA" id="ARBA00004706"/>
    </source>
</evidence>
<dbReference type="Gene3D" id="1.20.200.10">
    <property type="entry name" value="Fumarase/aspartase (Central domain)"/>
    <property type="match status" value="1"/>
</dbReference>
<comment type="pathway">
    <text evidence="2 13">Purine metabolism; AMP biosynthesis via de novo pathway; AMP from IMP: step 2/2.</text>
</comment>
<dbReference type="NCBIfam" id="TIGR00928">
    <property type="entry name" value="purB"/>
    <property type="match status" value="1"/>
</dbReference>
<dbReference type="InterPro" id="IPR008948">
    <property type="entry name" value="L-Aspartase-like"/>
</dbReference>
<organism evidence="16 17">
    <name type="scientific">Microbulbifer echini</name>
    <dbReference type="NCBI Taxonomy" id="1529067"/>
    <lineage>
        <taxon>Bacteria</taxon>
        <taxon>Pseudomonadati</taxon>
        <taxon>Pseudomonadota</taxon>
        <taxon>Gammaproteobacteria</taxon>
        <taxon>Cellvibrionales</taxon>
        <taxon>Microbulbiferaceae</taxon>
        <taxon>Microbulbifer</taxon>
    </lineage>
</organism>
<comment type="caution">
    <text evidence="16">The sequence shown here is derived from an EMBL/GenBank/DDBJ whole genome shotgun (WGS) entry which is preliminary data.</text>
</comment>
<evidence type="ECO:0000256" key="5">
    <source>
        <dbReference type="ARBA" id="ARBA00017058"/>
    </source>
</evidence>
<evidence type="ECO:0000256" key="13">
    <source>
        <dbReference type="RuleBase" id="RU361172"/>
    </source>
</evidence>
<evidence type="ECO:0000256" key="11">
    <source>
        <dbReference type="ARBA" id="ARBA00049115"/>
    </source>
</evidence>
<accession>A0ABV4NM66</accession>
<dbReference type="InterPro" id="IPR013539">
    <property type="entry name" value="PurB_C"/>
</dbReference>
<dbReference type="Proteomes" id="UP001569414">
    <property type="component" value="Unassembled WGS sequence"/>
</dbReference>
<comment type="catalytic activity">
    <reaction evidence="11">
        <text>N(6)-(1,2-dicarboxyethyl)-AMP = fumarate + AMP</text>
        <dbReference type="Rhea" id="RHEA:16853"/>
        <dbReference type="ChEBI" id="CHEBI:29806"/>
        <dbReference type="ChEBI" id="CHEBI:57567"/>
        <dbReference type="ChEBI" id="CHEBI:456215"/>
        <dbReference type="EC" id="4.3.2.2"/>
    </reaction>
    <physiologicalReaction direction="left-to-right" evidence="11">
        <dbReference type="Rhea" id="RHEA:16854"/>
    </physiologicalReaction>
</comment>
<keyword evidence="17" id="KW-1185">Reference proteome</keyword>
<dbReference type="EMBL" id="JBGMEL010000006">
    <property type="protein sequence ID" value="MFA0790455.1"/>
    <property type="molecule type" value="Genomic_DNA"/>
</dbReference>
<dbReference type="EC" id="4.3.2.2" evidence="4 12"/>
<dbReference type="InterPro" id="IPR022761">
    <property type="entry name" value="Fumarate_lyase_N"/>
</dbReference>
<comment type="similarity">
    <text evidence="3 13">Belongs to the lyase 1 family. Adenylosuccinate lyase subfamily.</text>
</comment>
<evidence type="ECO:0000256" key="12">
    <source>
        <dbReference type="NCBIfam" id="TIGR00928"/>
    </source>
</evidence>
<dbReference type="RefSeq" id="WP_371843203.1">
    <property type="nucleotide sequence ID" value="NZ_JBGMEL010000006.1"/>
</dbReference>
<dbReference type="InterPro" id="IPR004769">
    <property type="entry name" value="Pur_lyase"/>
</dbReference>
<evidence type="ECO:0000256" key="6">
    <source>
        <dbReference type="ARBA" id="ARBA00022755"/>
    </source>
</evidence>
<dbReference type="Pfam" id="PF00206">
    <property type="entry name" value="Lyase_1"/>
    <property type="match status" value="1"/>
</dbReference>
<dbReference type="InterPro" id="IPR024083">
    <property type="entry name" value="Fumarase/histidase_N"/>
</dbReference>
<keyword evidence="6 13" id="KW-0658">Purine biosynthesis</keyword>
<evidence type="ECO:0000256" key="4">
    <source>
        <dbReference type="ARBA" id="ARBA00012339"/>
    </source>
</evidence>
<evidence type="ECO:0000256" key="10">
    <source>
        <dbReference type="ARBA" id="ARBA00030717"/>
    </source>
</evidence>
<comment type="pathway">
    <text evidence="1 13">Purine metabolism; IMP biosynthesis via de novo pathway; 5-amino-1-(5-phospho-D-ribosyl)imidazole-4-carboxamide from 5-amino-1-(5-phospho-D-ribosyl)imidazole-4-carboxylate: step 2/2.</text>
</comment>
<dbReference type="Pfam" id="PF08328">
    <property type="entry name" value="ASL_C"/>
    <property type="match status" value="1"/>
</dbReference>
<dbReference type="GO" id="GO:0016829">
    <property type="term" value="F:lyase activity"/>
    <property type="evidence" value="ECO:0007669"/>
    <property type="project" value="UniProtKB-KW"/>
</dbReference>
<comment type="catalytic activity">
    <reaction evidence="8">
        <text>(2S)-2-[5-amino-1-(5-phospho-beta-D-ribosyl)imidazole-4-carboxamido]succinate = 5-amino-1-(5-phospho-beta-D-ribosyl)imidazole-4-carboxamide + fumarate</text>
        <dbReference type="Rhea" id="RHEA:23920"/>
        <dbReference type="ChEBI" id="CHEBI:29806"/>
        <dbReference type="ChEBI" id="CHEBI:58443"/>
        <dbReference type="ChEBI" id="CHEBI:58475"/>
        <dbReference type="EC" id="4.3.2.2"/>
    </reaction>
    <physiologicalReaction direction="left-to-right" evidence="8">
        <dbReference type="Rhea" id="RHEA:23921"/>
    </physiologicalReaction>
</comment>
<name>A0ABV4NM66_9GAMM</name>
<evidence type="ECO:0000256" key="2">
    <source>
        <dbReference type="ARBA" id="ARBA00004734"/>
    </source>
</evidence>
<dbReference type="InterPro" id="IPR000362">
    <property type="entry name" value="Fumarate_lyase_fam"/>
</dbReference>
<dbReference type="InterPro" id="IPR047136">
    <property type="entry name" value="PurB_bact"/>
</dbReference>
<proteinExistence type="inferred from homology"/>
<gene>
    <name evidence="16" type="primary">purB</name>
    <name evidence="16" type="ORF">ACCI51_07835</name>
</gene>
<evidence type="ECO:0000313" key="16">
    <source>
        <dbReference type="EMBL" id="MFA0790455.1"/>
    </source>
</evidence>
<evidence type="ECO:0000256" key="3">
    <source>
        <dbReference type="ARBA" id="ARBA00008273"/>
    </source>
</evidence>
<evidence type="ECO:0000256" key="7">
    <source>
        <dbReference type="ARBA" id="ARBA00023239"/>
    </source>
</evidence>
<evidence type="ECO:0000313" key="17">
    <source>
        <dbReference type="Proteomes" id="UP001569414"/>
    </source>
</evidence>
<comment type="function">
    <text evidence="9">Catalyzes two reactions in de novo purine nucleotide biosynthesis. Catalyzes the breakdown of 5-aminoimidazole- (N-succinylocarboxamide) ribotide (SAICAR or 2-[5-amino-1-(5-phospho-beta-D-ribosyl)imidazole-4-carboxamido]succinate) to 5-aminoimidazole-4-carboxamide ribotide (AICAR or 5-amino-1-(5-phospho-beta-D-ribosyl)imidazole-4-carboxamide) and fumarate, and of adenylosuccinate (ADS or N(6)-(1,2-dicarboxyethyl)-AMP) to adenosine monophosphate (AMP) and fumarate.</text>
</comment>
<evidence type="ECO:0000259" key="15">
    <source>
        <dbReference type="Pfam" id="PF08328"/>
    </source>
</evidence>
<sequence>MTVELSALTAVSPIDGRYESKTAPLREIFSEYGLIRARVEVEVRWLQKLSAHSEISEVQPFDKTAIQLLDSIVADFSLADAERIKEIERTTNHDVKAVEYFLKEKISGNAQLEKVSEFVHFACTSEDINNLSHALMLRAGRDDVMLPAMNALVGKIAALAQDFADVPMLSRTHGQTASPTTVGKELANVAARLRRQISQIQAVPLLGKINGAVGNYNAHLSAYPSIDWEKNAEEFITSLGLTWNPYTTQIEPHDYIAELFDAIARFNTILVDFDRDIWGYISLGYFKQKVVAGEVGSSTMPHKVNPIDFENSEGNLGLANAVFQHLAAKLPVSRWQRDLTDSTVLRNMGVGAGYSAIAYAATMKGLGKLQINLERLAEDLDNSWEVLAEPVQTVMRRYNIEKPYEKLKDLTRGQGITQETLKVFIENLEIPAEAKSTLLEMTPASYIGNATEQARKI</sequence>
<protein>
    <recommendedName>
        <fullName evidence="5 12">Adenylosuccinate lyase</fullName>
        <shortName evidence="13">ASL</shortName>
        <ecNumber evidence="4 12">4.3.2.2</ecNumber>
    </recommendedName>
    <alternativeName>
        <fullName evidence="10 13">Adenylosuccinase</fullName>
    </alternativeName>
</protein>
<feature type="domain" description="Fumarate lyase N-terminal" evidence="14">
    <location>
        <begin position="16"/>
        <end position="314"/>
    </location>
</feature>
<dbReference type="NCBIfam" id="NF006764">
    <property type="entry name" value="PRK09285.1"/>
    <property type="match status" value="1"/>
</dbReference>
<evidence type="ECO:0000259" key="14">
    <source>
        <dbReference type="Pfam" id="PF00206"/>
    </source>
</evidence>
<dbReference type="PANTHER" id="PTHR43411">
    <property type="entry name" value="ADENYLOSUCCINATE LYASE"/>
    <property type="match status" value="1"/>
</dbReference>
<dbReference type="SUPFAM" id="SSF48557">
    <property type="entry name" value="L-aspartase-like"/>
    <property type="match status" value="1"/>
</dbReference>